<name>A0A328AG05_9CAUL</name>
<dbReference type="SUPFAM" id="SSF103481">
    <property type="entry name" value="Multidrug resistance efflux transporter EmrE"/>
    <property type="match status" value="2"/>
</dbReference>
<feature type="transmembrane region" description="Helical" evidence="8">
    <location>
        <begin position="244"/>
        <end position="262"/>
    </location>
</feature>
<feature type="transmembrane region" description="Helical" evidence="8">
    <location>
        <begin position="274"/>
        <end position="292"/>
    </location>
</feature>
<dbReference type="NCBIfam" id="TIGR00688">
    <property type="entry name" value="rarD"/>
    <property type="match status" value="1"/>
</dbReference>
<feature type="transmembrane region" description="Helical" evidence="8">
    <location>
        <begin position="134"/>
        <end position="152"/>
    </location>
</feature>
<feature type="transmembrane region" description="Helical" evidence="8">
    <location>
        <begin position="110"/>
        <end position="127"/>
    </location>
</feature>
<evidence type="ECO:0000256" key="1">
    <source>
        <dbReference type="ARBA" id="ARBA00004651"/>
    </source>
</evidence>
<accession>A0A328AG05</accession>
<comment type="caution">
    <text evidence="10">The sequence shown here is derived from an EMBL/GenBank/DDBJ whole genome shotgun (WGS) entry which is preliminary data.</text>
</comment>
<evidence type="ECO:0000256" key="2">
    <source>
        <dbReference type="ARBA" id="ARBA00007362"/>
    </source>
</evidence>
<proteinExistence type="inferred from homology"/>
<sequence length="309" mass="32664">MTNSSASGDSRLALSAGIGCYLIWGFVPLVFQTIGHMGVGPWEILCHRVLWSLPTAGLLVALAGQGRHLVEALRAPRVFAWLALSSLLIATNWVIYIGAVNTGHVLEASLGYYITPLVNMAAGALLFRERIDRLGYASMALAAVGVAIQAVAMGGLPVISLVLAFSFGGYGIVRKRVAADAQTGFFVECLVVGLPALAYVVWLQRSGAGHFGHGAAVSAWLVAAGPITAIPLVLFAWAARRIPLSAMGFLQFLSPTIGFFIGLAEGEAFTPLRALSFVFIWGGAAVFLWGAWRRARSVRIAVAEATPAE</sequence>
<dbReference type="AlphaFoldDB" id="A0A328AG05"/>
<reference evidence="11" key="1">
    <citation type="submission" date="2018-05" db="EMBL/GenBank/DDBJ databases">
        <authorList>
            <person name="Li X."/>
        </authorList>
    </citation>
    <scope>NUCLEOTIDE SEQUENCE [LARGE SCALE GENOMIC DNA]</scope>
    <source>
        <strain evidence="11">LX32</strain>
    </source>
</reference>
<evidence type="ECO:0000256" key="7">
    <source>
        <dbReference type="ARBA" id="ARBA00023136"/>
    </source>
</evidence>
<dbReference type="Pfam" id="PF00892">
    <property type="entry name" value="EamA"/>
    <property type="match status" value="1"/>
</dbReference>
<comment type="similarity">
    <text evidence="2">Belongs to the EamA transporter family.</text>
</comment>
<feature type="transmembrane region" description="Helical" evidence="8">
    <location>
        <begin position="215"/>
        <end position="237"/>
    </location>
</feature>
<feature type="transmembrane region" description="Helical" evidence="8">
    <location>
        <begin position="12"/>
        <end position="34"/>
    </location>
</feature>
<dbReference type="RefSeq" id="WP_111527412.1">
    <property type="nucleotide sequence ID" value="NZ_JBHRSG010000005.1"/>
</dbReference>
<evidence type="ECO:0000259" key="9">
    <source>
        <dbReference type="Pfam" id="PF00892"/>
    </source>
</evidence>
<evidence type="ECO:0000256" key="8">
    <source>
        <dbReference type="SAM" id="Phobius"/>
    </source>
</evidence>
<dbReference type="Proteomes" id="UP000249254">
    <property type="component" value="Unassembled WGS sequence"/>
</dbReference>
<evidence type="ECO:0000313" key="11">
    <source>
        <dbReference type="Proteomes" id="UP000249254"/>
    </source>
</evidence>
<dbReference type="InterPro" id="IPR000620">
    <property type="entry name" value="EamA_dom"/>
</dbReference>
<keyword evidence="7 8" id="KW-0472">Membrane</keyword>
<dbReference type="GO" id="GO:0005886">
    <property type="term" value="C:plasma membrane"/>
    <property type="evidence" value="ECO:0007669"/>
    <property type="project" value="UniProtKB-SubCell"/>
</dbReference>
<evidence type="ECO:0000256" key="3">
    <source>
        <dbReference type="ARBA" id="ARBA00022448"/>
    </source>
</evidence>
<keyword evidence="11" id="KW-1185">Reference proteome</keyword>
<organism evidence="10 11">
    <name type="scientific">Phenylobacterium soli</name>
    <dbReference type="NCBI Taxonomy" id="2170551"/>
    <lineage>
        <taxon>Bacteria</taxon>
        <taxon>Pseudomonadati</taxon>
        <taxon>Pseudomonadota</taxon>
        <taxon>Alphaproteobacteria</taxon>
        <taxon>Caulobacterales</taxon>
        <taxon>Caulobacteraceae</taxon>
        <taxon>Phenylobacterium</taxon>
    </lineage>
</organism>
<dbReference type="EMBL" id="QFYQ01000001">
    <property type="protein sequence ID" value="RAK53660.1"/>
    <property type="molecule type" value="Genomic_DNA"/>
</dbReference>
<evidence type="ECO:0000256" key="4">
    <source>
        <dbReference type="ARBA" id="ARBA00022475"/>
    </source>
</evidence>
<feature type="transmembrane region" description="Helical" evidence="8">
    <location>
        <begin position="49"/>
        <end position="66"/>
    </location>
</feature>
<gene>
    <name evidence="10" type="primary">rarD</name>
    <name evidence="10" type="ORF">DJ017_03510</name>
</gene>
<feature type="domain" description="EamA" evidence="9">
    <location>
        <begin position="14"/>
        <end position="148"/>
    </location>
</feature>
<keyword evidence="3" id="KW-0813">Transport</keyword>
<keyword evidence="5 8" id="KW-0812">Transmembrane</keyword>
<comment type="subcellular location">
    <subcellularLocation>
        <location evidence="1">Cell membrane</location>
        <topology evidence="1">Multi-pass membrane protein</topology>
    </subcellularLocation>
</comment>
<feature type="transmembrane region" description="Helical" evidence="8">
    <location>
        <begin position="78"/>
        <end position="98"/>
    </location>
</feature>
<keyword evidence="6 8" id="KW-1133">Transmembrane helix</keyword>
<dbReference type="OrthoDB" id="369870at2"/>
<keyword evidence="4" id="KW-1003">Cell membrane</keyword>
<dbReference type="InterPro" id="IPR037185">
    <property type="entry name" value="EmrE-like"/>
</dbReference>
<feature type="transmembrane region" description="Helical" evidence="8">
    <location>
        <begin position="158"/>
        <end position="173"/>
    </location>
</feature>
<protein>
    <submittedName>
        <fullName evidence="10">EamA family transporter RarD</fullName>
    </submittedName>
</protein>
<evidence type="ECO:0000256" key="5">
    <source>
        <dbReference type="ARBA" id="ARBA00022692"/>
    </source>
</evidence>
<evidence type="ECO:0000313" key="10">
    <source>
        <dbReference type="EMBL" id="RAK53660.1"/>
    </source>
</evidence>
<dbReference type="InterPro" id="IPR004626">
    <property type="entry name" value="RarD"/>
</dbReference>
<feature type="transmembrane region" description="Helical" evidence="8">
    <location>
        <begin position="185"/>
        <end position="203"/>
    </location>
</feature>
<evidence type="ECO:0000256" key="6">
    <source>
        <dbReference type="ARBA" id="ARBA00022989"/>
    </source>
</evidence>